<dbReference type="RefSeq" id="XP_009515124.1">
    <property type="nucleotide sequence ID" value="XM_009516829.1"/>
</dbReference>
<evidence type="ECO:0008006" key="3">
    <source>
        <dbReference type="Google" id="ProtNLM"/>
    </source>
</evidence>
<keyword evidence="2" id="KW-1185">Reference proteome</keyword>
<name>G4YM41_PHYSP</name>
<dbReference type="STRING" id="1094619.G4YM41"/>
<proteinExistence type="predicted"/>
<protein>
    <recommendedName>
        <fullName evidence="3">Reverse transcriptase zinc-binding domain-containing protein</fullName>
    </recommendedName>
</protein>
<dbReference type="KEGG" id="psoj:PHYSODRAFT_284144"/>
<accession>G4YM41</accession>
<dbReference type="GeneID" id="20639718"/>
<evidence type="ECO:0000313" key="2">
    <source>
        <dbReference type="Proteomes" id="UP000002640"/>
    </source>
</evidence>
<reference evidence="1 2" key="1">
    <citation type="journal article" date="2006" name="Science">
        <title>Phytophthora genome sequences uncover evolutionary origins and mechanisms of pathogenesis.</title>
        <authorList>
            <person name="Tyler B.M."/>
            <person name="Tripathy S."/>
            <person name="Zhang X."/>
            <person name="Dehal P."/>
            <person name="Jiang R.H."/>
            <person name="Aerts A."/>
            <person name="Arredondo F.D."/>
            <person name="Baxter L."/>
            <person name="Bensasson D."/>
            <person name="Beynon J.L."/>
            <person name="Chapman J."/>
            <person name="Damasceno C.M."/>
            <person name="Dorrance A.E."/>
            <person name="Dou D."/>
            <person name="Dickerman A.W."/>
            <person name="Dubchak I.L."/>
            <person name="Garbelotto M."/>
            <person name="Gijzen M."/>
            <person name="Gordon S.G."/>
            <person name="Govers F."/>
            <person name="Grunwald N.J."/>
            <person name="Huang W."/>
            <person name="Ivors K.L."/>
            <person name="Jones R.W."/>
            <person name="Kamoun S."/>
            <person name="Krampis K."/>
            <person name="Lamour K.H."/>
            <person name="Lee M.K."/>
            <person name="McDonald W.H."/>
            <person name="Medina M."/>
            <person name="Meijer H.J."/>
            <person name="Nordberg E.K."/>
            <person name="Maclean D.J."/>
            <person name="Ospina-Giraldo M.D."/>
            <person name="Morris P.F."/>
            <person name="Phuntumart V."/>
            <person name="Putnam N.H."/>
            <person name="Rash S."/>
            <person name="Rose J.K."/>
            <person name="Sakihama Y."/>
            <person name="Salamov A.A."/>
            <person name="Savidor A."/>
            <person name="Scheuring C.F."/>
            <person name="Smith B.M."/>
            <person name="Sobral B.W."/>
            <person name="Terry A."/>
            <person name="Torto-Alalibo T.A."/>
            <person name="Win J."/>
            <person name="Xu Z."/>
            <person name="Zhang H."/>
            <person name="Grigoriev I.V."/>
            <person name="Rokhsar D.S."/>
            <person name="Boore J.L."/>
        </authorList>
    </citation>
    <scope>NUCLEOTIDE SEQUENCE [LARGE SCALE GENOMIC DNA]</scope>
    <source>
        <strain evidence="1 2">P6497</strain>
    </source>
</reference>
<gene>
    <name evidence="1" type="ORF">PHYSODRAFT_284144</name>
</gene>
<dbReference type="AlphaFoldDB" id="G4YM41"/>
<organism evidence="1 2">
    <name type="scientific">Phytophthora sojae (strain P6497)</name>
    <name type="common">Soybean stem and root rot agent</name>
    <name type="synonym">Phytophthora megasperma f. sp. glycines</name>
    <dbReference type="NCBI Taxonomy" id="1094619"/>
    <lineage>
        <taxon>Eukaryota</taxon>
        <taxon>Sar</taxon>
        <taxon>Stramenopiles</taxon>
        <taxon>Oomycota</taxon>
        <taxon>Peronosporomycetes</taxon>
        <taxon>Peronosporales</taxon>
        <taxon>Peronosporaceae</taxon>
        <taxon>Phytophthora</taxon>
    </lineage>
</organism>
<sequence>MNFFQRVSVVIHAITTSTGGLLVVLQRPDSVAGLLGVTTQSRFRLDRAPPSPTSAWESRAKRLHCEVSALKGHSNRLALVKRWMLPTTYDIQFRVLHELMHVNSKRFFLQTGRRDPTTCPRQDCYQRESLAHCFWLCSPTQQTWSALRPIWSLLLRCTPSYLGFLLGTTELLHSSWAAHHELAYGLWLILRGIFMRATWINRTNDAFGREAASPKAIAAGVKSSFIAHLRSLNRRRHMIKVDTATLYSFIQRLVSGPKDDSTSRCADTPRPRVPLWIAHR</sequence>
<dbReference type="Proteomes" id="UP000002640">
    <property type="component" value="Unassembled WGS sequence"/>
</dbReference>
<dbReference type="InParanoid" id="G4YM41"/>
<dbReference type="EMBL" id="JH159151">
    <property type="protein sequence ID" value="EGZ27849.1"/>
    <property type="molecule type" value="Genomic_DNA"/>
</dbReference>
<evidence type="ECO:0000313" key="1">
    <source>
        <dbReference type="EMBL" id="EGZ27849.1"/>
    </source>
</evidence>